<name>A0A067PCU6_9AGAM</name>
<gene>
    <name evidence="1" type="ORF">JAAARDRAFT_198922</name>
</gene>
<reference evidence="2" key="1">
    <citation type="journal article" date="2014" name="Proc. Natl. Acad. Sci. U.S.A.">
        <title>Extensive sampling of basidiomycete genomes demonstrates inadequacy of the white-rot/brown-rot paradigm for wood decay fungi.</title>
        <authorList>
            <person name="Riley R."/>
            <person name="Salamov A.A."/>
            <person name="Brown D.W."/>
            <person name="Nagy L.G."/>
            <person name="Floudas D."/>
            <person name="Held B.W."/>
            <person name="Levasseur A."/>
            <person name="Lombard V."/>
            <person name="Morin E."/>
            <person name="Otillar R."/>
            <person name="Lindquist E.A."/>
            <person name="Sun H."/>
            <person name="LaButti K.M."/>
            <person name="Schmutz J."/>
            <person name="Jabbour D."/>
            <person name="Luo H."/>
            <person name="Baker S.E."/>
            <person name="Pisabarro A.G."/>
            <person name="Walton J.D."/>
            <person name="Blanchette R.A."/>
            <person name="Henrissat B."/>
            <person name="Martin F."/>
            <person name="Cullen D."/>
            <person name="Hibbett D.S."/>
            <person name="Grigoriev I.V."/>
        </authorList>
    </citation>
    <scope>NUCLEOTIDE SEQUENCE [LARGE SCALE GENOMIC DNA]</scope>
    <source>
        <strain evidence="2">MUCL 33604</strain>
    </source>
</reference>
<sequence>MPSQEPRIFLELDNDDVVDVMNHLNETYSITDTDSSFISDQPGPGRTLGIVMSSMGRRLENALSGISERFGNGPNAAMDRCLVAFDRAWHSRHEWLNDPVRSSKFLRRPPPLDQLLDDVFSKSHRWQWVEMCEDRVFTNSCQRLISCLRSDKSGNQLLATYYLTALASCNPGIIPHLVQLDVLEALDAVRLQSSLRKGDQDGSLLLASSRRALVIFSDSAALAVIKEFDSVTLRSRWGKCDLSAHSRPLLSNLLELSLNPETQILVAHHLIDKTHRIFRTDNTNILQPRLSSRILSKWVDHALSADPLCSAVFRSLIYELVWHAFYSSTNDAMVSLYVCLLQRKTQGRNLNLSTAYAMNINQTVLQASPTFLI</sequence>
<keyword evidence="2" id="KW-1185">Reference proteome</keyword>
<dbReference type="Proteomes" id="UP000027265">
    <property type="component" value="Unassembled WGS sequence"/>
</dbReference>
<evidence type="ECO:0000313" key="2">
    <source>
        <dbReference type="Proteomes" id="UP000027265"/>
    </source>
</evidence>
<evidence type="ECO:0000313" key="1">
    <source>
        <dbReference type="EMBL" id="KDQ51660.1"/>
    </source>
</evidence>
<proteinExistence type="predicted"/>
<protein>
    <submittedName>
        <fullName evidence="1">Uncharacterized protein</fullName>
    </submittedName>
</protein>
<organism evidence="1 2">
    <name type="scientific">Jaapia argillacea MUCL 33604</name>
    <dbReference type="NCBI Taxonomy" id="933084"/>
    <lineage>
        <taxon>Eukaryota</taxon>
        <taxon>Fungi</taxon>
        <taxon>Dikarya</taxon>
        <taxon>Basidiomycota</taxon>
        <taxon>Agaricomycotina</taxon>
        <taxon>Agaricomycetes</taxon>
        <taxon>Agaricomycetidae</taxon>
        <taxon>Jaapiales</taxon>
        <taxon>Jaapiaceae</taxon>
        <taxon>Jaapia</taxon>
    </lineage>
</organism>
<dbReference type="AlphaFoldDB" id="A0A067PCU6"/>
<dbReference type="HOGENOM" id="CLU_804263_0_0_1"/>
<dbReference type="EMBL" id="KL197746">
    <property type="protein sequence ID" value="KDQ51660.1"/>
    <property type="molecule type" value="Genomic_DNA"/>
</dbReference>
<dbReference type="InParanoid" id="A0A067PCU6"/>
<accession>A0A067PCU6</accession>